<dbReference type="InterPro" id="IPR018712">
    <property type="entry name" value="Tle1-like_cat"/>
</dbReference>
<evidence type="ECO:0000256" key="1">
    <source>
        <dbReference type="SAM" id="Coils"/>
    </source>
</evidence>
<proteinExistence type="predicted"/>
<evidence type="ECO:0000313" key="6">
    <source>
        <dbReference type="Proteomes" id="UP000294359"/>
    </source>
</evidence>
<organism evidence="4 7">
    <name type="scientific">Pseudoduganella plicata</name>
    <dbReference type="NCBI Taxonomy" id="321984"/>
    <lineage>
        <taxon>Bacteria</taxon>
        <taxon>Pseudomonadati</taxon>
        <taxon>Pseudomonadota</taxon>
        <taxon>Betaproteobacteria</taxon>
        <taxon>Burkholderiales</taxon>
        <taxon>Oxalobacteraceae</taxon>
        <taxon>Telluria group</taxon>
        <taxon>Pseudoduganella</taxon>
    </lineage>
</organism>
<dbReference type="OrthoDB" id="4378831at2"/>
<evidence type="ECO:0000313" key="4">
    <source>
        <dbReference type="EMBL" id="GGZ03616.1"/>
    </source>
</evidence>
<dbReference type="AlphaFoldDB" id="A0A4P7BIH1"/>
<protein>
    <recommendedName>
        <fullName evidence="3">T6SS Phospholipase effector Tle1-like catalytic domain-containing protein</fullName>
    </recommendedName>
</protein>
<name>A0A4P7BIH1_9BURK</name>
<reference evidence="4" key="1">
    <citation type="journal article" date="2014" name="Int. J. Syst. Evol. Microbiol.">
        <title>Complete genome sequence of Corynebacterium casei LMG S-19264T (=DSM 44701T), isolated from a smear-ripened cheese.</title>
        <authorList>
            <consortium name="US DOE Joint Genome Institute (JGI-PGF)"/>
            <person name="Walter F."/>
            <person name="Albersmeier A."/>
            <person name="Kalinowski J."/>
            <person name="Ruckert C."/>
        </authorList>
    </citation>
    <scope>NUCLEOTIDE SEQUENCE</scope>
    <source>
        <strain evidence="4">KCTC 12344</strain>
    </source>
</reference>
<reference evidence="4" key="3">
    <citation type="submission" date="2022-12" db="EMBL/GenBank/DDBJ databases">
        <authorList>
            <person name="Sun Q."/>
            <person name="Kim S."/>
        </authorList>
    </citation>
    <scope>NUCLEOTIDE SEQUENCE</scope>
    <source>
        <strain evidence="4">KCTC 12344</strain>
    </source>
</reference>
<feature type="domain" description="T6SS Phospholipase effector Tle1-like catalytic" evidence="3">
    <location>
        <begin position="39"/>
        <end position="119"/>
    </location>
</feature>
<dbReference type="PANTHER" id="PTHR33840:SF1">
    <property type="entry name" value="TLE1 PHOSPHOLIPASE DOMAIN-CONTAINING PROTEIN"/>
    <property type="match status" value="1"/>
</dbReference>
<evidence type="ECO:0000313" key="5">
    <source>
        <dbReference type="EMBL" id="QBQ38022.1"/>
    </source>
</evidence>
<dbReference type="RefSeq" id="WP_134386627.1">
    <property type="nucleotide sequence ID" value="NZ_BMWW01000008.1"/>
</dbReference>
<evidence type="ECO:0000313" key="7">
    <source>
        <dbReference type="Proteomes" id="UP000619512"/>
    </source>
</evidence>
<accession>A0A4P7BIH1</accession>
<evidence type="ECO:0000259" key="3">
    <source>
        <dbReference type="Pfam" id="PF09994"/>
    </source>
</evidence>
<dbReference type="Pfam" id="PF09994">
    <property type="entry name" value="T6SS_Tle1-like_cat"/>
    <property type="match status" value="1"/>
</dbReference>
<feature type="region of interest" description="Disordered" evidence="2">
    <location>
        <begin position="395"/>
        <end position="419"/>
    </location>
</feature>
<keyword evidence="1" id="KW-0175">Coiled coil</keyword>
<dbReference type="PANTHER" id="PTHR33840">
    <property type="match status" value="1"/>
</dbReference>
<reference evidence="5 6" key="2">
    <citation type="submission" date="2019-03" db="EMBL/GenBank/DDBJ databases">
        <title>Draft Genome Sequences of Six Type Strains of the Genus Massilia.</title>
        <authorList>
            <person name="Miess H."/>
            <person name="Frediansyhah A."/>
            <person name="Gross H."/>
        </authorList>
    </citation>
    <scope>NUCLEOTIDE SEQUENCE [LARGE SCALE GENOMIC DNA]</scope>
    <source>
        <strain evidence="5 6">DSM 17505</strain>
    </source>
</reference>
<sequence>MGREAAIFTSAFAPSGLPGADPAPGYADGHQSWGGEQAIAHGVEEVRHFVAAHEIRNSFPVDSIWVATNGRIEVVNQFHERVYPGAHSDVGGGYRPGEGGKSLKANEKLSQIPLHHMYEAAIAAGVPLAPKTAWSLGSQQDFELSPTLNDCFNYYTQKLPGSGILGENMNASMRLYYAWRFASIRRKAGGDRAEANRISDVDRRYTSERKALNAEIERLEAIDNEAARAHSQALARSQAYVQSNYANPKLDMAPYRAAIDEAADRRAVTRDELLRMKARRDALPDMSPLNDAIAMYDKQLLEDARAIRDVYSARGMFGGAPDAQRRRELRPHYKALVKAYEDEYIHNRGLKDEKIIAFFEHYVHDSLSGFAKDATLPSDPRVIYLGGDEKYRYARNEPRHDGEEAQYASVGKDEAGQSA</sequence>
<feature type="coiled-coil region" evidence="1">
    <location>
        <begin position="202"/>
        <end position="229"/>
    </location>
</feature>
<dbReference type="EMBL" id="CP038026">
    <property type="protein sequence ID" value="QBQ38022.1"/>
    <property type="molecule type" value="Genomic_DNA"/>
</dbReference>
<gene>
    <name evidence="5" type="ORF">E1742_18895</name>
    <name evidence="4" type="ORF">GCM10007388_41660</name>
</gene>
<evidence type="ECO:0000256" key="2">
    <source>
        <dbReference type="SAM" id="MobiDB-lite"/>
    </source>
</evidence>
<dbReference type="Proteomes" id="UP000294359">
    <property type="component" value="Chromosome"/>
</dbReference>
<dbReference type="EMBL" id="BMWW01000008">
    <property type="protein sequence ID" value="GGZ03616.1"/>
    <property type="molecule type" value="Genomic_DNA"/>
</dbReference>
<keyword evidence="6" id="KW-1185">Reference proteome</keyword>
<dbReference type="Proteomes" id="UP000619512">
    <property type="component" value="Unassembled WGS sequence"/>
</dbReference>